<name>A0A9P6E217_9AGAM</name>
<comment type="caution">
    <text evidence="1">The sequence shown here is derived from an EMBL/GenBank/DDBJ whole genome shotgun (WGS) entry which is preliminary data.</text>
</comment>
<reference evidence="1" key="1">
    <citation type="journal article" date="2020" name="Nat. Commun.">
        <title>Large-scale genome sequencing of mycorrhizal fungi provides insights into the early evolution of symbiotic traits.</title>
        <authorList>
            <person name="Miyauchi S."/>
            <person name="Kiss E."/>
            <person name="Kuo A."/>
            <person name="Drula E."/>
            <person name="Kohler A."/>
            <person name="Sanchez-Garcia M."/>
            <person name="Morin E."/>
            <person name="Andreopoulos B."/>
            <person name="Barry K.W."/>
            <person name="Bonito G."/>
            <person name="Buee M."/>
            <person name="Carver A."/>
            <person name="Chen C."/>
            <person name="Cichocki N."/>
            <person name="Clum A."/>
            <person name="Culley D."/>
            <person name="Crous P.W."/>
            <person name="Fauchery L."/>
            <person name="Girlanda M."/>
            <person name="Hayes R.D."/>
            <person name="Keri Z."/>
            <person name="LaButti K."/>
            <person name="Lipzen A."/>
            <person name="Lombard V."/>
            <person name="Magnuson J."/>
            <person name="Maillard F."/>
            <person name="Murat C."/>
            <person name="Nolan M."/>
            <person name="Ohm R.A."/>
            <person name="Pangilinan J."/>
            <person name="Pereira M.F."/>
            <person name="Perotto S."/>
            <person name="Peter M."/>
            <person name="Pfister S."/>
            <person name="Riley R."/>
            <person name="Sitrit Y."/>
            <person name="Stielow J.B."/>
            <person name="Szollosi G."/>
            <person name="Zifcakova L."/>
            <person name="Stursova M."/>
            <person name="Spatafora J.W."/>
            <person name="Tedersoo L."/>
            <person name="Vaario L.M."/>
            <person name="Yamada A."/>
            <person name="Yan M."/>
            <person name="Wang P."/>
            <person name="Xu J."/>
            <person name="Bruns T."/>
            <person name="Baldrian P."/>
            <person name="Vilgalys R."/>
            <person name="Dunand C."/>
            <person name="Henrissat B."/>
            <person name="Grigoriev I.V."/>
            <person name="Hibbett D."/>
            <person name="Nagy L.G."/>
            <person name="Martin F.M."/>
        </authorList>
    </citation>
    <scope>NUCLEOTIDE SEQUENCE</scope>
    <source>
        <strain evidence="1">UP504</strain>
    </source>
</reference>
<dbReference type="AlphaFoldDB" id="A0A9P6E217"/>
<keyword evidence="2" id="KW-1185">Reference proteome</keyword>
<dbReference type="EMBL" id="MU128911">
    <property type="protein sequence ID" value="KAF9520464.1"/>
    <property type="molecule type" value="Genomic_DNA"/>
</dbReference>
<protein>
    <submittedName>
        <fullName evidence="1">Uncharacterized protein</fullName>
    </submittedName>
</protein>
<accession>A0A9P6E217</accession>
<evidence type="ECO:0000313" key="2">
    <source>
        <dbReference type="Proteomes" id="UP000886523"/>
    </source>
</evidence>
<dbReference type="Proteomes" id="UP000886523">
    <property type="component" value="Unassembled WGS sequence"/>
</dbReference>
<gene>
    <name evidence="1" type="ORF">BS47DRAFT_633987</name>
</gene>
<proteinExistence type="predicted"/>
<organism evidence="1 2">
    <name type="scientific">Hydnum rufescens UP504</name>
    <dbReference type="NCBI Taxonomy" id="1448309"/>
    <lineage>
        <taxon>Eukaryota</taxon>
        <taxon>Fungi</taxon>
        <taxon>Dikarya</taxon>
        <taxon>Basidiomycota</taxon>
        <taxon>Agaricomycotina</taxon>
        <taxon>Agaricomycetes</taxon>
        <taxon>Cantharellales</taxon>
        <taxon>Hydnaceae</taxon>
        <taxon>Hydnum</taxon>
    </lineage>
</organism>
<sequence length="82" mass="9402">MSLFFRCLKPAPALPPSISDNLLQPQGLKLTLLPFQRKSVFWMLGREGHRSLMPTVLVVPATYRRLARREASASRVLRRDEL</sequence>
<evidence type="ECO:0000313" key="1">
    <source>
        <dbReference type="EMBL" id="KAF9520464.1"/>
    </source>
</evidence>